<organism evidence="2 3">
    <name type="scientific">Coptis chinensis</name>
    <dbReference type="NCBI Taxonomy" id="261450"/>
    <lineage>
        <taxon>Eukaryota</taxon>
        <taxon>Viridiplantae</taxon>
        <taxon>Streptophyta</taxon>
        <taxon>Embryophyta</taxon>
        <taxon>Tracheophyta</taxon>
        <taxon>Spermatophyta</taxon>
        <taxon>Magnoliopsida</taxon>
        <taxon>Ranunculales</taxon>
        <taxon>Ranunculaceae</taxon>
        <taxon>Coptidoideae</taxon>
        <taxon>Coptis</taxon>
    </lineage>
</organism>
<gene>
    <name evidence="2" type="ORF">IFM89_026221</name>
</gene>
<dbReference type="PANTHER" id="PTHR47186">
    <property type="entry name" value="LEUCINE-RICH REPEAT-CONTAINING PROTEIN 57"/>
    <property type="match status" value="1"/>
</dbReference>
<dbReference type="InterPro" id="IPR032675">
    <property type="entry name" value="LRR_dom_sf"/>
</dbReference>
<comment type="caution">
    <text evidence="2">The sequence shown here is derived from an EMBL/GenBank/DDBJ whole genome shotgun (WGS) entry which is preliminary data.</text>
</comment>
<dbReference type="Pfam" id="PF00560">
    <property type="entry name" value="LRR_1"/>
    <property type="match status" value="1"/>
</dbReference>
<evidence type="ECO:0000259" key="1">
    <source>
        <dbReference type="Pfam" id="PF25019"/>
    </source>
</evidence>
<dbReference type="PANTHER" id="PTHR47186:SF30">
    <property type="entry name" value="EF-HAND DOMAIN-CONTAINING PROTEIN"/>
    <property type="match status" value="1"/>
</dbReference>
<dbReference type="InterPro" id="IPR056789">
    <property type="entry name" value="LRR_R13L1-DRL21"/>
</dbReference>
<sequence length="445" mass="50764">MAKKLRTFLTPTMPARTVPIELYRQLTCLRTLDLGGCEDIMELPNEVEGLLHLRYLNLWGTKVSELPETLCNLYNLQTLQLMRCTNLHKLPDGIGKLSNLRYLQIRETDALGYLPRGIGRLGFLRTLSKFIVGGGSKGCKMGELKHLNFLRGDLEIKGLEWVGGMNEAAEAELGKKKDLHGLTLQFGDTDAEKMEVVLKNLQPHKNLEKLAIKGYPSLHFPDWVTTASNIVTLKLSNCKNLRVLPDLSKLKSLETLVLRQLYEMEECEEMVPSNNEGKQEANIQLPRLREVVIQYCPKLKVVPYYIMFSPTLKEMSIDNCPELGGVQPRLPPLHGVFSKSVPLVGKSDESSYPNLKSVRIEYSPHSSLPKDFNQLTSIQSLFLDNCETLDFELEELKHLTMLQHLWIYNCPILKERFGEGKDWRSTLSHVPRITINYMEITRSRN</sequence>
<dbReference type="InterPro" id="IPR001611">
    <property type="entry name" value="Leu-rich_rpt"/>
</dbReference>
<dbReference type="OrthoDB" id="5279713at2759"/>
<name>A0A835IBB2_9MAGN</name>
<dbReference type="Pfam" id="PF25019">
    <property type="entry name" value="LRR_R13L1-DRL21"/>
    <property type="match status" value="1"/>
</dbReference>
<proteinExistence type="predicted"/>
<accession>A0A835IBB2</accession>
<dbReference type="Gene3D" id="3.80.10.10">
    <property type="entry name" value="Ribonuclease Inhibitor"/>
    <property type="match status" value="3"/>
</dbReference>
<feature type="domain" description="R13L1/DRL21-like LRR repeat region" evidence="1">
    <location>
        <begin position="141"/>
        <end position="260"/>
    </location>
</feature>
<reference evidence="2 3" key="1">
    <citation type="submission" date="2020-10" db="EMBL/GenBank/DDBJ databases">
        <title>The Coptis chinensis genome and diversification of protoberbering-type alkaloids.</title>
        <authorList>
            <person name="Wang B."/>
            <person name="Shu S."/>
            <person name="Song C."/>
            <person name="Liu Y."/>
        </authorList>
    </citation>
    <scope>NUCLEOTIDE SEQUENCE [LARGE SCALE GENOMIC DNA]</scope>
    <source>
        <strain evidence="2">HL-2020</strain>
        <tissue evidence="2">Leaf</tissue>
    </source>
</reference>
<dbReference type="Proteomes" id="UP000631114">
    <property type="component" value="Unassembled WGS sequence"/>
</dbReference>
<dbReference type="AlphaFoldDB" id="A0A835IBB2"/>
<evidence type="ECO:0000313" key="2">
    <source>
        <dbReference type="EMBL" id="KAF9615755.1"/>
    </source>
</evidence>
<dbReference type="EMBL" id="JADFTS010000003">
    <property type="protein sequence ID" value="KAF9615755.1"/>
    <property type="molecule type" value="Genomic_DNA"/>
</dbReference>
<dbReference type="SUPFAM" id="SSF52058">
    <property type="entry name" value="L domain-like"/>
    <property type="match status" value="1"/>
</dbReference>
<evidence type="ECO:0000313" key="3">
    <source>
        <dbReference type="Proteomes" id="UP000631114"/>
    </source>
</evidence>
<keyword evidence="3" id="KW-1185">Reference proteome</keyword>
<protein>
    <recommendedName>
        <fullName evidence="1">R13L1/DRL21-like LRR repeat region domain-containing protein</fullName>
    </recommendedName>
</protein>